<dbReference type="RefSeq" id="WP_178643971.1">
    <property type="nucleotide sequence ID" value="NZ_JBBMEJ010000004.1"/>
</dbReference>
<keyword evidence="2" id="KW-1185">Reference proteome</keyword>
<dbReference type="EMBL" id="JBBMEJ010000004">
    <property type="protein sequence ID" value="MEQ2370312.1"/>
    <property type="molecule type" value="Genomic_DNA"/>
</dbReference>
<evidence type="ECO:0000313" key="1">
    <source>
        <dbReference type="EMBL" id="MEQ2370312.1"/>
    </source>
</evidence>
<protein>
    <submittedName>
        <fullName evidence="1">DUF3783 domain-containing protein</fullName>
    </submittedName>
</protein>
<sequence length="126" mass="14762">MNTQPAVLLYNFNDPDRLRLIRRYLNRQKVKTRIVSTPEFLHPLGYLFELPGFQSSPQFNLGANFTDEMLVLKDFSSEQMDSFLAFFHENQIPSVALKAMLTPVTQHWSSLQLHDELSKEHKLMHK</sequence>
<gene>
    <name evidence="1" type="ORF">WMO28_04995</name>
</gene>
<comment type="caution">
    <text evidence="1">The sequence shown here is derived from an EMBL/GenBank/DDBJ whole genome shotgun (WGS) entry which is preliminary data.</text>
</comment>
<proteinExistence type="predicted"/>
<dbReference type="Proteomes" id="UP001473063">
    <property type="component" value="Unassembled WGS sequence"/>
</dbReference>
<name>A0ABV1BDJ0_9FIRM</name>
<reference evidence="1 2" key="1">
    <citation type="submission" date="2024-03" db="EMBL/GenBank/DDBJ databases">
        <title>Human intestinal bacterial collection.</title>
        <authorList>
            <person name="Pauvert C."/>
            <person name="Hitch T.C.A."/>
            <person name="Clavel T."/>
        </authorList>
    </citation>
    <scope>NUCLEOTIDE SEQUENCE [LARGE SCALE GENOMIC DNA]</scope>
    <source>
        <strain evidence="1 2">CLA-JM-H16</strain>
    </source>
</reference>
<evidence type="ECO:0000313" key="2">
    <source>
        <dbReference type="Proteomes" id="UP001473063"/>
    </source>
</evidence>
<organism evidence="1 2">
    <name type="scientific">Blautia aquisgranensis</name>
    <dbReference type="NCBI Taxonomy" id="3133153"/>
    <lineage>
        <taxon>Bacteria</taxon>
        <taxon>Bacillati</taxon>
        <taxon>Bacillota</taxon>
        <taxon>Clostridia</taxon>
        <taxon>Lachnospirales</taxon>
        <taxon>Lachnospiraceae</taxon>
        <taxon>Blautia</taxon>
    </lineage>
</organism>
<accession>A0ABV1BDJ0</accession>
<dbReference type="Pfam" id="PF12646">
    <property type="entry name" value="DUF3783"/>
    <property type="match status" value="1"/>
</dbReference>
<dbReference type="InterPro" id="IPR016621">
    <property type="entry name" value="UCP014543"/>
</dbReference>